<organism evidence="8">
    <name type="scientific">uncultured Chloroflexota bacterium</name>
    <dbReference type="NCBI Taxonomy" id="166587"/>
    <lineage>
        <taxon>Bacteria</taxon>
        <taxon>Bacillati</taxon>
        <taxon>Chloroflexota</taxon>
        <taxon>environmental samples</taxon>
    </lineage>
</organism>
<dbReference type="AlphaFoldDB" id="A0A6J4IVM4"/>
<gene>
    <name evidence="8" type="ORF">AVDCRST_MAG77-2711</name>
</gene>
<feature type="domain" description="Response regulatory" evidence="7">
    <location>
        <begin position="2"/>
        <end position="122"/>
    </location>
</feature>
<dbReference type="EMBL" id="CADCTC010000160">
    <property type="protein sequence ID" value="CAA9263263.1"/>
    <property type="molecule type" value="Genomic_DNA"/>
</dbReference>
<dbReference type="Pfam" id="PF00072">
    <property type="entry name" value="Response_reg"/>
    <property type="match status" value="1"/>
</dbReference>
<evidence type="ECO:0000256" key="3">
    <source>
        <dbReference type="ARBA" id="ARBA00023125"/>
    </source>
</evidence>
<keyword evidence="4" id="KW-0804">Transcription</keyword>
<dbReference type="PANTHER" id="PTHR43214:SF24">
    <property type="entry name" value="TRANSCRIPTIONAL REGULATORY PROTEIN NARL-RELATED"/>
    <property type="match status" value="1"/>
</dbReference>
<proteinExistence type="predicted"/>
<evidence type="ECO:0000256" key="5">
    <source>
        <dbReference type="PROSITE-ProRule" id="PRU00169"/>
    </source>
</evidence>
<keyword evidence="1 5" id="KW-0597">Phosphoprotein</keyword>
<name>A0A6J4IVM4_9CHLR</name>
<dbReference type="InterPro" id="IPR011006">
    <property type="entry name" value="CheY-like_superfamily"/>
</dbReference>
<dbReference type="InterPro" id="IPR001789">
    <property type="entry name" value="Sig_transdc_resp-reg_receiver"/>
</dbReference>
<accession>A0A6J4IVM4</accession>
<dbReference type="PROSITE" id="PS50043">
    <property type="entry name" value="HTH_LUXR_2"/>
    <property type="match status" value="1"/>
</dbReference>
<dbReference type="InterPro" id="IPR039420">
    <property type="entry name" value="WalR-like"/>
</dbReference>
<keyword evidence="2" id="KW-0805">Transcription regulation</keyword>
<sequence length="215" mass="24016">MRVVVADDAVLFREGMARILTEVGFEVTGQARNGAELIGHVRRDAPDVVITDLRMPPNFADEGIEAAAEIRSFAPNVGVMLLSQYVEVHHALRLMDEFDGAVGYLLKDRVSDLSAFAADVRRVAAGQVVIDQELVSRLVSRRRERDPLAELTDRERQVLALMAQGLTNAALSEELSVSVKTVEGYIHNVFTKFGLQPRERDHRRVLAVLQFLRQQ</sequence>
<dbReference type="SMART" id="SM00421">
    <property type="entry name" value="HTH_LUXR"/>
    <property type="match status" value="1"/>
</dbReference>
<dbReference type="Gene3D" id="3.40.50.2300">
    <property type="match status" value="1"/>
</dbReference>
<evidence type="ECO:0000256" key="4">
    <source>
        <dbReference type="ARBA" id="ARBA00023163"/>
    </source>
</evidence>
<evidence type="ECO:0000259" key="6">
    <source>
        <dbReference type="PROSITE" id="PS50043"/>
    </source>
</evidence>
<feature type="modified residue" description="4-aspartylphosphate" evidence="5">
    <location>
        <position position="52"/>
    </location>
</feature>
<evidence type="ECO:0000313" key="8">
    <source>
        <dbReference type="EMBL" id="CAA9263263.1"/>
    </source>
</evidence>
<dbReference type="InterPro" id="IPR000792">
    <property type="entry name" value="Tscrpt_reg_LuxR_C"/>
</dbReference>
<dbReference type="PRINTS" id="PR00038">
    <property type="entry name" value="HTHLUXR"/>
</dbReference>
<dbReference type="SUPFAM" id="SSF52172">
    <property type="entry name" value="CheY-like"/>
    <property type="match status" value="1"/>
</dbReference>
<dbReference type="PANTHER" id="PTHR43214">
    <property type="entry name" value="TWO-COMPONENT RESPONSE REGULATOR"/>
    <property type="match status" value="1"/>
</dbReference>
<evidence type="ECO:0000259" key="7">
    <source>
        <dbReference type="PROSITE" id="PS50110"/>
    </source>
</evidence>
<dbReference type="CDD" id="cd06170">
    <property type="entry name" value="LuxR_C_like"/>
    <property type="match status" value="1"/>
</dbReference>
<protein>
    <submittedName>
        <fullName evidence="8">Two-component transcriptional response regulator, LuxR family</fullName>
    </submittedName>
</protein>
<dbReference type="GO" id="GO:0000160">
    <property type="term" value="P:phosphorelay signal transduction system"/>
    <property type="evidence" value="ECO:0007669"/>
    <property type="project" value="InterPro"/>
</dbReference>
<dbReference type="Pfam" id="PF00196">
    <property type="entry name" value="GerE"/>
    <property type="match status" value="1"/>
</dbReference>
<dbReference type="GO" id="GO:0006355">
    <property type="term" value="P:regulation of DNA-templated transcription"/>
    <property type="evidence" value="ECO:0007669"/>
    <property type="project" value="InterPro"/>
</dbReference>
<evidence type="ECO:0000256" key="2">
    <source>
        <dbReference type="ARBA" id="ARBA00023015"/>
    </source>
</evidence>
<keyword evidence="3" id="KW-0238">DNA-binding</keyword>
<dbReference type="PROSITE" id="PS50110">
    <property type="entry name" value="RESPONSE_REGULATORY"/>
    <property type="match status" value="1"/>
</dbReference>
<dbReference type="CDD" id="cd17535">
    <property type="entry name" value="REC_NarL-like"/>
    <property type="match status" value="1"/>
</dbReference>
<feature type="domain" description="HTH luxR-type" evidence="6">
    <location>
        <begin position="144"/>
        <end position="215"/>
    </location>
</feature>
<dbReference type="SMART" id="SM00448">
    <property type="entry name" value="REC"/>
    <property type="match status" value="1"/>
</dbReference>
<evidence type="ECO:0000256" key="1">
    <source>
        <dbReference type="ARBA" id="ARBA00022553"/>
    </source>
</evidence>
<reference evidence="8" key="1">
    <citation type="submission" date="2020-02" db="EMBL/GenBank/DDBJ databases">
        <authorList>
            <person name="Meier V. D."/>
        </authorList>
    </citation>
    <scope>NUCLEOTIDE SEQUENCE</scope>
    <source>
        <strain evidence="8">AVDCRST_MAG77</strain>
    </source>
</reference>
<dbReference type="GO" id="GO:0003677">
    <property type="term" value="F:DNA binding"/>
    <property type="evidence" value="ECO:0007669"/>
    <property type="project" value="UniProtKB-KW"/>
</dbReference>
<dbReference type="InterPro" id="IPR058245">
    <property type="entry name" value="NreC/VraR/RcsB-like_REC"/>
</dbReference>